<protein>
    <submittedName>
        <fullName evidence="2">Uncharacterized protein</fullName>
    </submittedName>
</protein>
<name>A0A6A4C7V3_9STRA</name>
<gene>
    <name evidence="1" type="ORF">PR002_g26014</name>
    <name evidence="2" type="ORF">PR003_g26676</name>
</gene>
<evidence type="ECO:0000313" key="1">
    <source>
        <dbReference type="EMBL" id="KAE8974088.1"/>
    </source>
</evidence>
<evidence type="ECO:0000313" key="3">
    <source>
        <dbReference type="Proteomes" id="UP000434957"/>
    </source>
</evidence>
<evidence type="ECO:0000313" key="4">
    <source>
        <dbReference type="Proteomes" id="UP000435112"/>
    </source>
</evidence>
<dbReference type="EMBL" id="QXFT01003509">
    <property type="protein sequence ID" value="KAE9285115.1"/>
    <property type="molecule type" value="Genomic_DNA"/>
</dbReference>
<comment type="caution">
    <text evidence="2">The sequence shown here is derived from an EMBL/GenBank/DDBJ whole genome shotgun (WGS) entry which is preliminary data.</text>
</comment>
<dbReference type="EMBL" id="QXFU01003602">
    <property type="protein sequence ID" value="KAE8974088.1"/>
    <property type="molecule type" value="Genomic_DNA"/>
</dbReference>
<reference evidence="2 3" key="1">
    <citation type="submission" date="2018-08" db="EMBL/GenBank/DDBJ databases">
        <title>Genomic investigation of the strawberry pathogen Phytophthora fragariae indicates pathogenicity is determined by transcriptional variation in three key races.</title>
        <authorList>
            <person name="Adams T.M."/>
            <person name="Armitage A.D."/>
            <person name="Sobczyk M.K."/>
            <person name="Bates H.J."/>
            <person name="Dunwell J.M."/>
            <person name="Nellist C.F."/>
            <person name="Harrison R.J."/>
        </authorList>
    </citation>
    <scope>NUCLEOTIDE SEQUENCE [LARGE SCALE GENOMIC DNA]</scope>
    <source>
        <strain evidence="1 4">SCRP324</strain>
        <strain evidence="2 3">SCRP333</strain>
    </source>
</reference>
<dbReference type="AlphaFoldDB" id="A0A6A4C7V3"/>
<accession>A0A6A4C7V3</accession>
<evidence type="ECO:0000313" key="2">
    <source>
        <dbReference type="EMBL" id="KAE9285115.1"/>
    </source>
</evidence>
<keyword evidence="3" id="KW-1185">Reference proteome</keyword>
<organism evidence="2 3">
    <name type="scientific">Phytophthora rubi</name>
    <dbReference type="NCBI Taxonomy" id="129364"/>
    <lineage>
        <taxon>Eukaryota</taxon>
        <taxon>Sar</taxon>
        <taxon>Stramenopiles</taxon>
        <taxon>Oomycota</taxon>
        <taxon>Peronosporomycetes</taxon>
        <taxon>Peronosporales</taxon>
        <taxon>Peronosporaceae</taxon>
        <taxon>Phytophthora</taxon>
    </lineage>
</organism>
<dbReference type="Proteomes" id="UP000434957">
    <property type="component" value="Unassembled WGS sequence"/>
</dbReference>
<sequence>MQPRYKGLVLYLNKGLEQGPKALVQVENTFLCQKITVIIG</sequence>
<proteinExistence type="predicted"/>
<dbReference type="Proteomes" id="UP000435112">
    <property type="component" value="Unassembled WGS sequence"/>
</dbReference>